<dbReference type="InterPro" id="IPR040108">
    <property type="entry name" value="Laa1/Sip1/HEATR5"/>
</dbReference>
<dbReference type="Ensembl" id="ENSSTUT00000011303.1">
    <property type="protein sequence ID" value="ENSSTUP00000010628.1"/>
    <property type="gene ID" value="ENSSTUG00000005099.1"/>
</dbReference>
<dbReference type="GO" id="GO:0008104">
    <property type="term" value="P:intracellular protein localization"/>
    <property type="evidence" value="ECO:0007669"/>
    <property type="project" value="TreeGrafter"/>
</dbReference>
<dbReference type="GeneTree" id="ENSGT00390000006205"/>
<dbReference type="PANTHER" id="PTHR21663:SF1">
    <property type="entry name" value="HEAT REPEAT-CONTAINING PROTEIN 5A"/>
    <property type="match status" value="1"/>
</dbReference>
<name>A0A673WNE7_SALTR</name>
<reference evidence="1" key="1">
    <citation type="submission" date="2025-08" db="UniProtKB">
        <authorList>
            <consortium name="Ensembl"/>
        </authorList>
    </citation>
    <scope>IDENTIFICATION</scope>
</reference>
<reference evidence="1" key="2">
    <citation type="submission" date="2025-09" db="UniProtKB">
        <authorList>
            <consortium name="Ensembl"/>
        </authorList>
    </citation>
    <scope>IDENTIFICATION</scope>
</reference>
<dbReference type="AlphaFoldDB" id="A0A673WNE7"/>
<protein>
    <submittedName>
        <fullName evidence="1">Uncharacterized protein</fullName>
    </submittedName>
</protein>
<evidence type="ECO:0000313" key="1">
    <source>
        <dbReference type="Ensembl" id="ENSSTUP00000010628.1"/>
    </source>
</evidence>
<dbReference type="GO" id="GO:0042147">
    <property type="term" value="P:retrograde transport, endosome to Golgi"/>
    <property type="evidence" value="ECO:0007669"/>
    <property type="project" value="TreeGrafter"/>
</dbReference>
<dbReference type="GO" id="GO:0016020">
    <property type="term" value="C:membrane"/>
    <property type="evidence" value="ECO:0007669"/>
    <property type="project" value="TreeGrafter"/>
</dbReference>
<dbReference type="PANTHER" id="PTHR21663">
    <property type="entry name" value="HYPOTHETICAL HEAT DOMAIN-CONTAINING"/>
    <property type="match status" value="1"/>
</dbReference>
<dbReference type="GO" id="GO:0006897">
    <property type="term" value="P:endocytosis"/>
    <property type="evidence" value="ECO:0007669"/>
    <property type="project" value="TreeGrafter"/>
</dbReference>
<dbReference type="GO" id="GO:0005829">
    <property type="term" value="C:cytosol"/>
    <property type="evidence" value="ECO:0007669"/>
    <property type="project" value="GOC"/>
</dbReference>
<keyword evidence="2" id="KW-1185">Reference proteome</keyword>
<proteinExistence type="predicted"/>
<sequence length="337" mass="36274">AESMPILVQTDLATLSHLCLAALQDYTLLTLPQDCSAQLPVTGGTFCTAETVEQARPHYCNSWAPIIQATALWLNSTDFIMVDDGPSPPFSMGQSTSLASVKSPEDISSDRLHLILGEKKWACPRELVQQPCGGGALGQPNLAVAEISLLTALTIFLLSASSEVTTAQPLQTRCIDKFQAILDSKDPVETQSYQLLMSVYQSQMGVVPFIQALEGCVVGHLQGVERRVPQSPEELQAIQDGVRTMEALVFAADELVAILLPSLISCLLDENSGLQDPMGIGPQHSSVFKALMASSPHMKARLEADVKGNQDSVNTKAIQPQVPSKTSPSIQFKTNFL</sequence>
<organism evidence="1 2">
    <name type="scientific">Salmo trutta</name>
    <name type="common">Brown trout</name>
    <dbReference type="NCBI Taxonomy" id="8032"/>
    <lineage>
        <taxon>Eukaryota</taxon>
        <taxon>Metazoa</taxon>
        <taxon>Chordata</taxon>
        <taxon>Craniata</taxon>
        <taxon>Vertebrata</taxon>
        <taxon>Euteleostomi</taxon>
        <taxon>Actinopterygii</taxon>
        <taxon>Neopterygii</taxon>
        <taxon>Teleostei</taxon>
        <taxon>Protacanthopterygii</taxon>
        <taxon>Salmoniformes</taxon>
        <taxon>Salmonidae</taxon>
        <taxon>Salmoninae</taxon>
        <taxon>Salmo</taxon>
    </lineage>
</organism>
<dbReference type="GO" id="GO:0030139">
    <property type="term" value="C:endocytic vesicle"/>
    <property type="evidence" value="ECO:0007669"/>
    <property type="project" value="TreeGrafter"/>
</dbReference>
<evidence type="ECO:0000313" key="2">
    <source>
        <dbReference type="Proteomes" id="UP000472277"/>
    </source>
</evidence>
<dbReference type="Proteomes" id="UP000472277">
    <property type="component" value="Chromosome 25"/>
</dbReference>
<accession>A0A673WNE7</accession>
<dbReference type="GO" id="GO:0005794">
    <property type="term" value="C:Golgi apparatus"/>
    <property type="evidence" value="ECO:0007669"/>
    <property type="project" value="TreeGrafter"/>
</dbReference>